<dbReference type="Proteomes" id="UP000777935">
    <property type="component" value="Unassembled WGS sequence"/>
</dbReference>
<protein>
    <submittedName>
        <fullName evidence="3">DUF1311 domain-containing protein</fullName>
    </submittedName>
</protein>
<evidence type="ECO:0000313" key="3">
    <source>
        <dbReference type="EMBL" id="NSX55873.1"/>
    </source>
</evidence>
<keyword evidence="4" id="KW-1185">Reference proteome</keyword>
<dbReference type="RefSeq" id="WP_174139020.1">
    <property type="nucleotide sequence ID" value="NZ_JABUFE010000008.1"/>
</dbReference>
<dbReference type="PROSITE" id="PS51257">
    <property type="entry name" value="PROKAR_LIPOPROTEIN"/>
    <property type="match status" value="1"/>
</dbReference>
<name>A0ABX2IZ44_9RHOB</name>
<evidence type="ECO:0000313" key="4">
    <source>
        <dbReference type="Proteomes" id="UP000777935"/>
    </source>
</evidence>
<dbReference type="EMBL" id="JABUFE010000008">
    <property type="protein sequence ID" value="NSX55873.1"/>
    <property type="molecule type" value="Genomic_DNA"/>
</dbReference>
<dbReference type="Gene3D" id="1.20.1270.180">
    <property type="match status" value="1"/>
</dbReference>
<gene>
    <name evidence="3" type="ORF">HRQ87_13785</name>
</gene>
<dbReference type="InterPro" id="IPR009739">
    <property type="entry name" value="LprI-like_N"/>
</dbReference>
<feature type="chain" id="PRO_5046639851" evidence="1">
    <location>
        <begin position="21"/>
        <end position="158"/>
    </location>
</feature>
<dbReference type="Pfam" id="PF07007">
    <property type="entry name" value="LprI"/>
    <property type="match status" value="1"/>
</dbReference>
<feature type="signal peptide" evidence="1">
    <location>
        <begin position="1"/>
        <end position="20"/>
    </location>
</feature>
<reference evidence="3 4" key="1">
    <citation type="submission" date="2020-06" db="EMBL/GenBank/DDBJ databases">
        <title>Sulfitobacter algicola sp. nov., isolated from green algae.</title>
        <authorList>
            <person name="Wang C."/>
        </authorList>
    </citation>
    <scope>NUCLEOTIDE SEQUENCE [LARGE SCALE GENOMIC DNA]</scope>
    <source>
        <strain evidence="3 4">1151</strain>
    </source>
</reference>
<sequence>MRFFSIFLSVGILIGHSAQADLPPPFPLATQSCVQQHSGLDANPTKLRDCFLLSTRECEAEEPFVICASRELEYWNGVMAQDVIKVAGYGTEMEKETPLEYSFTQAVLNSQTAWEAYRDAQCHAVMKSMFGGSGEGPSEVYCLLETTVERVIALRKMP</sequence>
<evidence type="ECO:0000256" key="1">
    <source>
        <dbReference type="SAM" id="SignalP"/>
    </source>
</evidence>
<proteinExistence type="predicted"/>
<organism evidence="3 4">
    <name type="scientific">Parasulfitobacter algicola</name>
    <dbReference type="NCBI Taxonomy" id="2614809"/>
    <lineage>
        <taxon>Bacteria</taxon>
        <taxon>Pseudomonadati</taxon>
        <taxon>Pseudomonadota</taxon>
        <taxon>Alphaproteobacteria</taxon>
        <taxon>Rhodobacterales</taxon>
        <taxon>Roseobacteraceae</taxon>
        <taxon>Parasulfitobacter</taxon>
    </lineage>
</organism>
<keyword evidence="1" id="KW-0732">Signal</keyword>
<comment type="caution">
    <text evidence="3">The sequence shown here is derived from an EMBL/GenBank/DDBJ whole genome shotgun (WGS) entry which is preliminary data.</text>
</comment>
<feature type="domain" description="Lysozyme inhibitor LprI-like N-terminal" evidence="2">
    <location>
        <begin position="65"/>
        <end position="154"/>
    </location>
</feature>
<evidence type="ECO:0000259" key="2">
    <source>
        <dbReference type="Pfam" id="PF07007"/>
    </source>
</evidence>
<accession>A0ABX2IZ44</accession>